<feature type="domain" description="Bacterial Ig-like" evidence="2">
    <location>
        <begin position="266"/>
        <end position="348"/>
    </location>
</feature>
<dbReference type="EMBL" id="CP102173">
    <property type="protein sequence ID" value="UUP15287.1"/>
    <property type="molecule type" value="Genomic_DNA"/>
</dbReference>
<dbReference type="InterPro" id="IPR013783">
    <property type="entry name" value="Ig-like_fold"/>
</dbReference>
<dbReference type="SUPFAM" id="SSF49464">
    <property type="entry name" value="Carboxypeptidase regulatory domain-like"/>
    <property type="match status" value="1"/>
</dbReference>
<accession>A0ABY5MCU0</accession>
<feature type="domain" description="Bacterial Ig-like" evidence="2">
    <location>
        <begin position="359"/>
        <end position="442"/>
    </location>
</feature>
<dbReference type="Pfam" id="PF16640">
    <property type="entry name" value="Big_3_5"/>
    <property type="match status" value="2"/>
</dbReference>
<evidence type="ECO:0000313" key="3">
    <source>
        <dbReference type="EMBL" id="UUP15287.1"/>
    </source>
</evidence>
<dbReference type="Gene3D" id="2.60.40.1120">
    <property type="entry name" value="Carboxypeptidase-like, regulatory domain"/>
    <property type="match status" value="1"/>
</dbReference>
<dbReference type="Gene3D" id="2.60.40.10">
    <property type="entry name" value="Immunoglobulins"/>
    <property type="match status" value="2"/>
</dbReference>
<keyword evidence="1" id="KW-0732">Signal</keyword>
<sequence length="443" mass="46206">MKHSRSLLAASVMGVLATTLAVPAGAASDTVTISGNAYAFIFAGNTDRLPGAVIGVDQIPGLTVVAGANGAYEIEVPDDRDITLHATAPGYHEVYTQTFHTSGADLKQVNFQMPTTQVFGAMAQFAGAPLDGDGNPVECAVVSTAFELKGRSFADFDSFHNFRPHGVAGVVASKAGPASPRYFNANVIPDASLTESSRDGGIAWTGVPAGRHTLSASSPTHRFASFVADCRPGRFINASPPWGLHELANNETTNEAALAAPSVSLSVPASTRFGAAATATIAVTGPDGSRDGVVTVKDGARTVGSADVVAGSATIPLAALSVGEHQLTARYVPRGRSHWTTAAPARISVQRATTSTTLAAPSRADRKRMVSLRVRVRATGTEPRGTVRIYDGTKRLRTMSVKAGTFVIKVRLKKTGKRSLRAVFSGDQVAEGSQSAVQRVRVR</sequence>
<dbReference type="InterPro" id="IPR032109">
    <property type="entry name" value="Big_3_5"/>
</dbReference>
<evidence type="ECO:0000256" key="1">
    <source>
        <dbReference type="SAM" id="SignalP"/>
    </source>
</evidence>
<reference evidence="3 4" key="1">
    <citation type="submission" date="2022-08" db="EMBL/GenBank/DDBJ databases">
        <title>novel species in genus Aeromicrobium.</title>
        <authorList>
            <person name="Ye L."/>
        </authorList>
    </citation>
    <scope>NUCLEOTIDE SEQUENCE [LARGE SCALE GENOMIC DNA]</scope>
    <source>
        <strain evidence="4">zg-Y1379</strain>
    </source>
</reference>
<dbReference type="InterPro" id="IPR008969">
    <property type="entry name" value="CarboxyPept-like_regulatory"/>
</dbReference>
<keyword evidence="4" id="KW-1185">Reference proteome</keyword>
<evidence type="ECO:0000313" key="4">
    <source>
        <dbReference type="Proteomes" id="UP001316184"/>
    </source>
</evidence>
<name>A0ABY5MCU0_9ACTN</name>
<feature type="chain" id="PRO_5045661413" evidence="1">
    <location>
        <begin position="27"/>
        <end position="443"/>
    </location>
</feature>
<proteinExistence type="predicted"/>
<protein>
    <submittedName>
        <fullName evidence="3">Ig-like domain repeat protein</fullName>
    </submittedName>
</protein>
<organism evidence="3 4">
    <name type="scientific">Aeromicrobium wangtongii</name>
    <dbReference type="NCBI Taxonomy" id="2969247"/>
    <lineage>
        <taxon>Bacteria</taxon>
        <taxon>Bacillati</taxon>
        <taxon>Actinomycetota</taxon>
        <taxon>Actinomycetes</taxon>
        <taxon>Propionibacteriales</taxon>
        <taxon>Nocardioidaceae</taxon>
        <taxon>Aeromicrobium</taxon>
    </lineage>
</organism>
<dbReference type="Proteomes" id="UP001316184">
    <property type="component" value="Chromosome"/>
</dbReference>
<feature type="signal peptide" evidence="1">
    <location>
        <begin position="1"/>
        <end position="26"/>
    </location>
</feature>
<evidence type="ECO:0000259" key="2">
    <source>
        <dbReference type="Pfam" id="PF16640"/>
    </source>
</evidence>
<dbReference type="RefSeq" id="WP_232399342.1">
    <property type="nucleotide sequence ID" value="NZ_CP102173.1"/>
</dbReference>
<gene>
    <name evidence="3" type="ORF">NQV15_08245</name>
</gene>